<dbReference type="Proteomes" id="UP000033434">
    <property type="component" value="Unassembled WGS sequence"/>
</dbReference>
<evidence type="ECO:0000313" key="2">
    <source>
        <dbReference type="EMBL" id="KKE82240.1"/>
    </source>
</evidence>
<organism evidence="2 3">
    <name type="scientific">Pseudoalteromonas luteoviolacea S4054</name>
    <dbReference type="NCBI Taxonomy" id="1129367"/>
    <lineage>
        <taxon>Bacteria</taxon>
        <taxon>Pseudomonadati</taxon>
        <taxon>Pseudomonadota</taxon>
        <taxon>Gammaproteobacteria</taxon>
        <taxon>Alteromonadales</taxon>
        <taxon>Pseudoalteromonadaceae</taxon>
        <taxon>Pseudoalteromonas</taxon>
    </lineage>
</organism>
<proteinExistence type="predicted"/>
<evidence type="ECO:0000256" key="1">
    <source>
        <dbReference type="SAM" id="Phobius"/>
    </source>
</evidence>
<feature type="transmembrane region" description="Helical" evidence="1">
    <location>
        <begin position="9"/>
        <end position="27"/>
    </location>
</feature>
<accession>A0A0F6A7T8</accession>
<keyword evidence="1" id="KW-0472">Membrane</keyword>
<name>A0A0F6A7T8_9GAMM</name>
<keyword evidence="1" id="KW-1133">Transmembrane helix</keyword>
<feature type="transmembrane region" description="Helical" evidence="1">
    <location>
        <begin position="33"/>
        <end position="54"/>
    </location>
</feature>
<reference evidence="2 3" key="1">
    <citation type="journal article" date="2015" name="BMC Genomics">
        <title>Genome mining reveals unlocked bioactive potential of marine Gram-negative bacteria.</title>
        <authorList>
            <person name="Machado H."/>
            <person name="Sonnenschein E.C."/>
            <person name="Melchiorsen J."/>
            <person name="Gram L."/>
        </authorList>
    </citation>
    <scope>NUCLEOTIDE SEQUENCE [LARGE SCALE GENOMIC DNA]</scope>
    <source>
        <strain evidence="2 3">S4054</strain>
    </source>
</reference>
<keyword evidence="1" id="KW-0812">Transmembrane</keyword>
<dbReference type="PATRIC" id="fig|1129367.4.peg.3917"/>
<sequence length="69" mass="7951">MAKIKIKPWLFIASTNTLLMWACSLFDDKIGTLTLSVMISLSPFNQNLYIILFFTHFPNKKANKNNTKN</sequence>
<evidence type="ECO:0000313" key="3">
    <source>
        <dbReference type="Proteomes" id="UP000033434"/>
    </source>
</evidence>
<dbReference type="AlphaFoldDB" id="A0A0F6A7T8"/>
<dbReference type="EMBL" id="AUXW01000167">
    <property type="protein sequence ID" value="KKE82240.1"/>
    <property type="molecule type" value="Genomic_DNA"/>
</dbReference>
<comment type="caution">
    <text evidence="2">The sequence shown here is derived from an EMBL/GenBank/DDBJ whole genome shotgun (WGS) entry which is preliminary data.</text>
</comment>
<protein>
    <submittedName>
        <fullName evidence="2">Uncharacterized protein</fullName>
    </submittedName>
</protein>
<gene>
    <name evidence="2" type="ORF">N479_19270</name>
</gene>